<feature type="non-terminal residue" evidence="1">
    <location>
        <position position="66"/>
    </location>
</feature>
<proteinExistence type="predicted"/>
<evidence type="ECO:0000313" key="2">
    <source>
        <dbReference type="Proteomes" id="UP000033519"/>
    </source>
</evidence>
<name>A0ABR5DV33_9HYPH</name>
<organism evidence="1 2">
    <name type="scientific">Devosia psychrophila</name>
    <dbReference type="NCBI Taxonomy" id="728005"/>
    <lineage>
        <taxon>Bacteria</taxon>
        <taxon>Pseudomonadati</taxon>
        <taxon>Pseudomonadota</taxon>
        <taxon>Alphaproteobacteria</taxon>
        <taxon>Hyphomicrobiales</taxon>
        <taxon>Devosiaceae</taxon>
        <taxon>Devosia</taxon>
    </lineage>
</organism>
<dbReference type="EMBL" id="LAPV01000150">
    <property type="protein sequence ID" value="KKC31888.1"/>
    <property type="molecule type" value="Genomic_DNA"/>
</dbReference>
<reference evidence="1 2" key="1">
    <citation type="submission" date="2015-03" db="EMBL/GenBank/DDBJ databases">
        <authorList>
            <person name="Lepp D."/>
            <person name="Hassan Y.I."/>
            <person name="Li X.-Z."/>
            <person name="Zhou T."/>
        </authorList>
    </citation>
    <scope>NUCLEOTIDE SEQUENCE [LARGE SCALE GENOMIC DNA]</scope>
    <source>
        <strain evidence="1 2">Cr7-05</strain>
    </source>
</reference>
<sequence length="66" mass="7307">MLDVATLQPDVSFRDIQEAASMAEMVKGFGCLLAYESLSCRNPWSAGVALWVLLFWGDRVRASNRG</sequence>
<gene>
    <name evidence="1" type="ORF">WH91_16970</name>
</gene>
<dbReference type="Proteomes" id="UP000033519">
    <property type="component" value="Unassembled WGS sequence"/>
</dbReference>
<protein>
    <submittedName>
        <fullName evidence="1">Uncharacterized protein</fullName>
    </submittedName>
</protein>
<comment type="caution">
    <text evidence="1">The sequence shown here is derived from an EMBL/GenBank/DDBJ whole genome shotgun (WGS) entry which is preliminary data.</text>
</comment>
<keyword evidence="2" id="KW-1185">Reference proteome</keyword>
<evidence type="ECO:0000313" key="1">
    <source>
        <dbReference type="EMBL" id="KKC31888.1"/>
    </source>
</evidence>
<accession>A0ABR5DV33</accession>